<organism evidence="1">
    <name type="scientific">marine metagenome</name>
    <dbReference type="NCBI Taxonomy" id="408172"/>
    <lineage>
        <taxon>unclassified sequences</taxon>
        <taxon>metagenomes</taxon>
        <taxon>ecological metagenomes</taxon>
    </lineage>
</organism>
<name>A0A382QYQ2_9ZZZZ</name>
<dbReference type="EMBL" id="UINC01117887">
    <property type="protein sequence ID" value="SVC90624.1"/>
    <property type="molecule type" value="Genomic_DNA"/>
</dbReference>
<evidence type="ECO:0008006" key="2">
    <source>
        <dbReference type="Google" id="ProtNLM"/>
    </source>
</evidence>
<proteinExistence type="predicted"/>
<accession>A0A382QYQ2</accession>
<dbReference type="AlphaFoldDB" id="A0A382QYQ2"/>
<protein>
    <recommendedName>
        <fullName evidence="2">Peptidase C-terminal archaeal/bacterial domain-containing protein</fullName>
    </recommendedName>
</protein>
<sequence length="168" mass="18426">SHPEGITSGERLEMTEACFRYAIDGVGTPVLKGQLKNGVVRHMNKRASDKNPEHTRIGDLQYHHFSFDISNQPTDVKIELSGEEGFDLCLYLKKGAPAFRSNADHAKKKPGSAKVLKAKLPPGKWFLSVECVTTVKAELDGSRGFFNYSGNTAVLNGAAYQIKLSTDN</sequence>
<reference evidence="1" key="1">
    <citation type="submission" date="2018-05" db="EMBL/GenBank/DDBJ databases">
        <authorList>
            <person name="Lanie J.A."/>
            <person name="Ng W.-L."/>
            <person name="Kazmierczak K.M."/>
            <person name="Andrzejewski T.M."/>
            <person name="Davidsen T.M."/>
            <person name="Wayne K.J."/>
            <person name="Tettelin H."/>
            <person name="Glass J.I."/>
            <person name="Rusch D."/>
            <person name="Podicherti R."/>
            <person name="Tsui H.-C.T."/>
            <person name="Winkler M.E."/>
        </authorList>
    </citation>
    <scope>NUCLEOTIDE SEQUENCE</scope>
</reference>
<dbReference type="Gene3D" id="2.60.120.380">
    <property type="match status" value="1"/>
</dbReference>
<feature type="non-terminal residue" evidence="1">
    <location>
        <position position="1"/>
    </location>
</feature>
<gene>
    <name evidence="1" type="ORF">METZ01_LOCUS343478</name>
</gene>
<evidence type="ECO:0000313" key="1">
    <source>
        <dbReference type="EMBL" id="SVC90624.1"/>
    </source>
</evidence>